<dbReference type="InterPro" id="IPR052948">
    <property type="entry name" value="Low_temp-induced_all0457"/>
</dbReference>
<keyword evidence="1" id="KW-1133">Transmembrane helix</keyword>
<dbReference type="RefSeq" id="WP_133392602.1">
    <property type="nucleotide sequence ID" value="NZ_SMTG01000002.1"/>
</dbReference>
<keyword evidence="1" id="KW-0812">Transmembrane</keyword>
<reference evidence="2 3" key="1">
    <citation type="submission" date="2019-03" db="EMBL/GenBank/DDBJ databases">
        <title>Luteimonas zhaokaii sp.nov., isolated from the rectal contents of Plateau pika in Yushu, Qinghai Province, China.</title>
        <authorList>
            <person name="Zhang G."/>
        </authorList>
    </citation>
    <scope>NUCLEOTIDE SEQUENCE [LARGE SCALE GENOMIC DNA]</scope>
    <source>
        <strain evidence="2 3">THG-MD21</strain>
    </source>
</reference>
<accession>A0A4R5UCU9</accession>
<keyword evidence="1" id="KW-0472">Membrane</keyword>
<feature type="transmembrane region" description="Helical" evidence="1">
    <location>
        <begin position="59"/>
        <end position="81"/>
    </location>
</feature>
<comment type="caution">
    <text evidence="2">The sequence shown here is derived from an EMBL/GenBank/DDBJ whole genome shotgun (WGS) entry which is preliminary data.</text>
</comment>
<protein>
    <recommendedName>
        <fullName evidence="4">DUF1269 domain-containing protein</fullName>
    </recommendedName>
</protein>
<evidence type="ECO:0008006" key="4">
    <source>
        <dbReference type="Google" id="ProtNLM"/>
    </source>
</evidence>
<organism evidence="2 3">
    <name type="scientific">Luteimonas terrae</name>
    <dbReference type="NCBI Taxonomy" id="1530191"/>
    <lineage>
        <taxon>Bacteria</taxon>
        <taxon>Pseudomonadati</taxon>
        <taxon>Pseudomonadota</taxon>
        <taxon>Gammaproteobacteria</taxon>
        <taxon>Lysobacterales</taxon>
        <taxon>Lysobacteraceae</taxon>
        <taxon>Luteimonas</taxon>
    </lineage>
</organism>
<dbReference type="Proteomes" id="UP000295543">
    <property type="component" value="Unassembled WGS sequence"/>
</dbReference>
<dbReference type="OrthoDB" id="6023910at2"/>
<feature type="transmembrane region" description="Helical" evidence="1">
    <location>
        <begin position="87"/>
        <end position="113"/>
    </location>
</feature>
<dbReference type="EMBL" id="SMTG01000002">
    <property type="protein sequence ID" value="TDK33094.1"/>
    <property type="molecule type" value="Genomic_DNA"/>
</dbReference>
<evidence type="ECO:0000256" key="1">
    <source>
        <dbReference type="SAM" id="Phobius"/>
    </source>
</evidence>
<dbReference type="PANTHER" id="PTHR36109:SF2">
    <property type="entry name" value="MEMBRANE PROTEIN"/>
    <property type="match status" value="1"/>
</dbReference>
<evidence type="ECO:0000313" key="3">
    <source>
        <dbReference type="Proteomes" id="UP000295543"/>
    </source>
</evidence>
<keyword evidence="3" id="KW-1185">Reference proteome</keyword>
<dbReference type="PANTHER" id="PTHR36109">
    <property type="entry name" value="MEMBRANE PROTEIN-RELATED"/>
    <property type="match status" value="1"/>
</dbReference>
<proteinExistence type="predicted"/>
<gene>
    <name evidence="2" type="ORF">E2F49_03345</name>
</gene>
<sequence length="165" mass="17048">MKVRRVYSTPSVQDAEAAVRAARDAGVEDPDVSLIARGDIELQALPEHKKEAPTDFKHAMLRGAGIGGASGLLAGLVAVAVPPLGLTLAGVALTTLGGAAVGTWASSLVGAALPDPIRRKFEDEIESGRILVVIDADDKTLARAEPALLQTGARHLPFEEPSALS</sequence>
<evidence type="ECO:0000313" key="2">
    <source>
        <dbReference type="EMBL" id="TDK33094.1"/>
    </source>
</evidence>
<name>A0A4R5UCU9_9GAMM</name>
<dbReference type="AlphaFoldDB" id="A0A4R5UCU9"/>